<comment type="similarity">
    <text evidence="1">Belongs to the neurochondrin family.</text>
</comment>
<dbReference type="GO" id="GO:0030425">
    <property type="term" value="C:dendrite"/>
    <property type="evidence" value="ECO:0007669"/>
    <property type="project" value="TreeGrafter"/>
</dbReference>
<keyword evidence="3" id="KW-1185">Reference proteome</keyword>
<sequence>MWIGQTKCDVDVDELETCLVTLLGIFLNVIVTEPELVASDQTFREIGQHAITSAYELLSAEKNVVLLIHLVVLGLMFIRNHAERNSVLFGHAELTVFLRDAIYVLKEANGLLPDSEVPSPDHGRTPLAVRSKEIWADISELWFLGLQVFSTLTSTLPLARDVLKESGWIETILTFLNSTSHVRQLSVDEKDVLMELVRKVSDM</sequence>
<comment type="caution">
    <text evidence="2">The sequence shown here is derived from an EMBL/GenBank/DDBJ whole genome shotgun (WGS) entry which is preliminary data.</text>
</comment>
<gene>
    <name evidence="2" type="ORF">OS493_036176</name>
</gene>
<dbReference type="Pfam" id="PF05536">
    <property type="entry name" value="Neurochondrin"/>
    <property type="match status" value="1"/>
</dbReference>
<accession>A0A9X0D1I3</accession>
<name>A0A9X0D1I3_9CNID</name>
<proteinExistence type="inferred from homology"/>
<dbReference type="GO" id="GO:0048168">
    <property type="term" value="P:regulation of neuronal synaptic plasticity"/>
    <property type="evidence" value="ECO:0007669"/>
    <property type="project" value="TreeGrafter"/>
</dbReference>
<dbReference type="OrthoDB" id="8186546at2759"/>
<dbReference type="PANTHER" id="PTHR13109">
    <property type="entry name" value="NEUROCHONDRIN"/>
    <property type="match status" value="1"/>
</dbReference>
<dbReference type="AlphaFoldDB" id="A0A9X0D1I3"/>
<dbReference type="InterPro" id="IPR008709">
    <property type="entry name" value="Neurochondrin"/>
</dbReference>
<reference evidence="2" key="1">
    <citation type="submission" date="2023-01" db="EMBL/GenBank/DDBJ databases">
        <title>Genome assembly of the deep-sea coral Lophelia pertusa.</title>
        <authorList>
            <person name="Herrera S."/>
            <person name="Cordes E."/>
        </authorList>
    </citation>
    <scope>NUCLEOTIDE SEQUENCE</scope>
    <source>
        <strain evidence="2">USNM1676648</strain>
        <tissue evidence="2">Polyp</tissue>
    </source>
</reference>
<evidence type="ECO:0000256" key="1">
    <source>
        <dbReference type="ARBA" id="ARBA00006927"/>
    </source>
</evidence>
<evidence type="ECO:0000313" key="3">
    <source>
        <dbReference type="Proteomes" id="UP001163046"/>
    </source>
</evidence>
<evidence type="ECO:0008006" key="4">
    <source>
        <dbReference type="Google" id="ProtNLM"/>
    </source>
</evidence>
<dbReference type="PANTHER" id="PTHR13109:SF7">
    <property type="entry name" value="NEUROCHONDRIN"/>
    <property type="match status" value="1"/>
</dbReference>
<dbReference type="EMBL" id="MU825931">
    <property type="protein sequence ID" value="KAJ7382273.1"/>
    <property type="molecule type" value="Genomic_DNA"/>
</dbReference>
<organism evidence="2 3">
    <name type="scientific">Desmophyllum pertusum</name>
    <dbReference type="NCBI Taxonomy" id="174260"/>
    <lineage>
        <taxon>Eukaryota</taxon>
        <taxon>Metazoa</taxon>
        <taxon>Cnidaria</taxon>
        <taxon>Anthozoa</taxon>
        <taxon>Hexacorallia</taxon>
        <taxon>Scleractinia</taxon>
        <taxon>Caryophylliina</taxon>
        <taxon>Caryophylliidae</taxon>
        <taxon>Desmophyllum</taxon>
    </lineage>
</organism>
<evidence type="ECO:0000313" key="2">
    <source>
        <dbReference type="EMBL" id="KAJ7382273.1"/>
    </source>
</evidence>
<dbReference type="GO" id="GO:0031175">
    <property type="term" value="P:neuron projection development"/>
    <property type="evidence" value="ECO:0007669"/>
    <property type="project" value="TreeGrafter"/>
</dbReference>
<protein>
    <recommendedName>
        <fullName evidence="4">Neurochondrin-like protein</fullName>
    </recommendedName>
</protein>
<dbReference type="Proteomes" id="UP001163046">
    <property type="component" value="Unassembled WGS sequence"/>
</dbReference>